<dbReference type="InterPro" id="IPR029055">
    <property type="entry name" value="Ntn_hydrolases_N"/>
</dbReference>
<dbReference type="Gene3D" id="3.60.20.40">
    <property type="match status" value="1"/>
</dbReference>
<dbReference type="InterPro" id="IPR051792">
    <property type="entry name" value="GGT_bact"/>
</dbReference>
<name>A0A8J3NHM2_9ACTN</name>
<evidence type="ECO:0000256" key="3">
    <source>
        <dbReference type="ARBA" id="ARBA00022801"/>
    </source>
</evidence>
<evidence type="ECO:0000256" key="4">
    <source>
        <dbReference type="ARBA" id="ARBA00023145"/>
    </source>
</evidence>
<organism evidence="5 6">
    <name type="scientific">Catellatospora bangladeshensis</name>
    <dbReference type="NCBI Taxonomy" id="310355"/>
    <lineage>
        <taxon>Bacteria</taxon>
        <taxon>Bacillati</taxon>
        <taxon>Actinomycetota</taxon>
        <taxon>Actinomycetes</taxon>
        <taxon>Micromonosporales</taxon>
        <taxon>Micromonosporaceae</taxon>
        <taxon>Catellatospora</taxon>
    </lineage>
</organism>
<keyword evidence="6" id="KW-1185">Reference proteome</keyword>
<dbReference type="InterPro" id="IPR043137">
    <property type="entry name" value="GGT_ssub_C"/>
</dbReference>
<keyword evidence="3" id="KW-0378">Hydrolase</keyword>
<dbReference type="Pfam" id="PF01019">
    <property type="entry name" value="G_glu_transpept"/>
    <property type="match status" value="2"/>
</dbReference>
<dbReference type="GO" id="GO:0016740">
    <property type="term" value="F:transferase activity"/>
    <property type="evidence" value="ECO:0007669"/>
    <property type="project" value="UniProtKB-KW"/>
</dbReference>
<dbReference type="PANTHER" id="PTHR43199:SF1">
    <property type="entry name" value="GLUTATHIONE HYDROLASE PROENZYME"/>
    <property type="match status" value="1"/>
</dbReference>
<evidence type="ECO:0000313" key="5">
    <source>
        <dbReference type="EMBL" id="GIF79421.1"/>
    </source>
</evidence>
<dbReference type="PANTHER" id="PTHR43199">
    <property type="entry name" value="GLUTATHIONE HYDROLASE"/>
    <property type="match status" value="1"/>
</dbReference>
<dbReference type="RefSeq" id="WP_203741823.1">
    <property type="nucleotide sequence ID" value="NZ_BONF01000005.1"/>
</dbReference>
<evidence type="ECO:0000256" key="1">
    <source>
        <dbReference type="ARBA" id="ARBA00009381"/>
    </source>
</evidence>
<dbReference type="SUPFAM" id="SSF56235">
    <property type="entry name" value="N-terminal nucleophile aminohydrolases (Ntn hydrolases)"/>
    <property type="match status" value="1"/>
</dbReference>
<dbReference type="AlphaFoldDB" id="A0A8J3NHM2"/>
<dbReference type="EMBL" id="BONF01000005">
    <property type="protein sequence ID" value="GIF79421.1"/>
    <property type="molecule type" value="Genomic_DNA"/>
</dbReference>
<reference evidence="5 6" key="1">
    <citation type="submission" date="2021-01" db="EMBL/GenBank/DDBJ databases">
        <title>Whole genome shotgun sequence of Catellatospora bangladeshensis NBRC 107357.</title>
        <authorList>
            <person name="Komaki H."/>
            <person name="Tamura T."/>
        </authorList>
    </citation>
    <scope>NUCLEOTIDE SEQUENCE [LARGE SCALE GENOMIC DNA]</scope>
    <source>
        <strain evidence="5 6">NBRC 107357</strain>
    </source>
</reference>
<protein>
    <submittedName>
        <fullName evidence="5">Gamma-glutamyltransferase</fullName>
    </submittedName>
</protein>
<proteinExistence type="inferred from homology"/>
<comment type="similarity">
    <text evidence="1">Belongs to the gamma-glutamyltransferase family.</text>
</comment>
<comment type="caution">
    <text evidence="5">The sequence shown here is derived from an EMBL/GenBank/DDBJ whole genome shotgun (WGS) entry which is preliminary data.</text>
</comment>
<evidence type="ECO:0000256" key="2">
    <source>
        <dbReference type="ARBA" id="ARBA00022679"/>
    </source>
</evidence>
<keyword evidence="4" id="KW-0865">Zymogen</keyword>
<dbReference type="Proteomes" id="UP000601223">
    <property type="component" value="Unassembled WGS sequence"/>
</dbReference>
<evidence type="ECO:0000313" key="6">
    <source>
        <dbReference type="Proteomes" id="UP000601223"/>
    </source>
</evidence>
<dbReference type="GO" id="GO:0016787">
    <property type="term" value="F:hydrolase activity"/>
    <property type="evidence" value="ECO:0007669"/>
    <property type="project" value="UniProtKB-KW"/>
</dbReference>
<keyword evidence="2" id="KW-0808">Transferase</keyword>
<gene>
    <name evidence="5" type="ORF">Cba03nite_07700</name>
</gene>
<dbReference type="PRINTS" id="PR01210">
    <property type="entry name" value="GGTRANSPTASE"/>
</dbReference>
<accession>A0A8J3NHM2</accession>
<sequence>MRVPAGVAAGHPATAEVGLRVLETGGTAADAGVAAVLAACVAETIFTGLGGGGYATYFEASTGRVTCLDFFVAAPGLDGDRKAEPMTPIAVRFGEVPLPYEIGGASVAVPGVPAGCGEIHARWGRLPWAEVVAPAVELARTGTAMPPAHAVTLPALVEAMLPGDGGPAYAPGGRLLRGGDRLHHPGLADALTIIAEEGPGTCYTGKIGASIVESVRADGGALGPLDLSAYRVAEREVTTAELAGCTVLGRADLNRTVETLRGLPPELPELAHPERAVVLANALDVRGPDDRLGDTTNVTAVDPEGNACVITTTLGLGSGVWLPGLGVHLNSMLGEGELYSGDLPPGERLASMMCPLVVLDPRGALHLAVGSAGASRIRSALLSTLVGILIDDLPTRDAVRAPRLHPVDDVVHVEPHYPLPDEMALTEAGYTVNRWPTRSHYFGGVSAIGTAGAAGDPRRGGTSRLL</sequence>